<name>W2SF96_NECAM</name>
<evidence type="ECO:0000313" key="2">
    <source>
        <dbReference type="Proteomes" id="UP000053676"/>
    </source>
</evidence>
<dbReference type="KEGG" id="nai:NECAME_15931"/>
<accession>W2SF96</accession>
<dbReference type="AlphaFoldDB" id="W2SF96"/>
<protein>
    <submittedName>
        <fullName evidence="1">Uncharacterized protein</fullName>
    </submittedName>
</protein>
<evidence type="ECO:0000313" key="1">
    <source>
        <dbReference type="EMBL" id="ETN68245.1"/>
    </source>
</evidence>
<dbReference type="EMBL" id="KI669300">
    <property type="protein sequence ID" value="ETN68245.1"/>
    <property type="molecule type" value="Genomic_DNA"/>
</dbReference>
<reference evidence="2" key="1">
    <citation type="journal article" date="2014" name="Nat. Genet.">
        <title>Genome of the human hookworm Necator americanus.</title>
        <authorList>
            <person name="Tang Y.T."/>
            <person name="Gao X."/>
            <person name="Rosa B.A."/>
            <person name="Abubucker S."/>
            <person name="Hallsworth-Pepin K."/>
            <person name="Martin J."/>
            <person name="Tyagi R."/>
            <person name="Heizer E."/>
            <person name="Zhang X."/>
            <person name="Bhonagiri-Palsikar V."/>
            <person name="Minx P."/>
            <person name="Warren W.C."/>
            <person name="Wang Q."/>
            <person name="Zhan B."/>
            <person name="Hotez P.J."/>
            <person name="Sternberg P.W."/>
            <person name="Dougall A."/>
            <person name="Gaze S.T."/>
            <person name="Mulvenna J."/>
            <person name="Sotillo J."/>
            <person name="Ranganathan S."/>
            <person name="Rabelo E.M."/>
            <person name="Wilson R.K."/>
            <person name="Felgner P.L."/>
            <person name="Bethony J."/>
            <person name="Hawdon J.M."/>
            <person name="Gasser R.B."/>
            <person name="Loukas A."/>
            <person name="Mitreva M."/>
        </authorList>
    </citation>
    <scope>NUCLEOTIDE SEQUENCE [LARGE SCALE GENOMIC DNA]</scope>
</reference>
<proteinExistence type="predicted"/>
<organism evidence="1 2">
    <name type="scientific">Necator americanus</name>
    <name type="common">Human hookworm</name>
    <dbReference type="NCBI Taxonomy" id="51031"/>
    <lineage>
        <taxon>Eukaryota</taxon>
        <taxon>Metazoa</taxon>
        <taxon>Ecdysozoa</taxon>
        <taxon>Nematoda</taxon>
        <taxon>Chromadorea</taxon>
        <taxon>Rhabditida</taxon>
        <taxon>Rhabditina</taxon>
        <taxon>Rhabditomorpha</taxon>
        <taxon>Strongyloidea</taxon>
        <taxon>Ancylostomatidae</taxon>
        <taxon>Bunostominae</taxon>
        <taxon>Necator</taxon>
    </lineage>
</organism>
<gene>
    <name evidence="1" type="ORF">NECAME_15931</name>
</gene>
<sequence length="85" mass="9967">MTKTEEIRLIMESLFPMDMRLILREELRASFLPFATPIDVSEKEPYVWYVKTSPLEITIPFHHAMDNNRMFTCMGNGDCPVNKEV</sequence>
<dbReference type="Proteomes" id="UP000053676">
    <property type="component" value="Unassembled WGS sequence"/>
</dbReference>
<keyword evidence="2" id="KW-1185">Reference proteome</keyword>